<proteinExistence type="predicted"/>
<dbReference type="Proteomes" id="UP000800097">
    <property type="component" value="Unassembled WGS sequence"/>
</dbReference>
<dbReference type="EMBL" id="ML986533">
    <property type="protein sequence ID" value="KAF2271767.1"/>
    <property type="molecule type" value="Genomic_DNA"/>
</dbReference>
<dbReference type="AlphaFoldDB" id="A0A6A6J6D9"/>
<name>A0A6A6J6D9_WESOR</name>
<dbReference type="RefSeq" id="XP_033649306.1">
    <property type="nucleotide sequence ID" value="XM_033802846.1"/>
</dbReference>
<evidence type="ECO:0000256" key="1">
    <source>
        <dbReference type="SAM" id="Phobius"/>
    </source>
</evidence>
<evidence type="ECO:0000313" key="3">
    <source>
        <dbReference type="Proteomes" id="UP000800097"/>
    </source>
</evidence>
<gene>
    <name evidence="2" type="ORF">EI97DRAFT_504750</name>
</gene>
<dbReference type="GeneID" id="54556021"/>
<protein>
    <submittedName>
        <fullName evidence="2">Uncharacterized protein</fullName>
    </submittedName>
</protein>
<keyword evidence="1" id="KW-0812">Transmembrane</keyword>
<reference evidence="2" key="1">
    <citation type="journal article" date="2020" name="Stud. Mycol.">
        <title>101 Dothideomycetes genomes: a test case for predicting lifestyles and emergence of pathogens.</title>
        <authorList>
            <person name="Haridas S."/>
            <person name="Albert R."/>
            <person name="Binder M."/>
            <person name="Bloem J."/>
            <person name="Labutti K."/>
            <person name="Salamov A."/>
            <person name="Andreopoulos B."/>
            <person name="Baker S."/>
            <person name="Barry K."/>
            <person name="Bills G."/>
            <person name="Bluhm B."/>
            <person name="Cannon C."/>
            <person name="Castanera R."/>
            <person name="Culley D."/>
            <person name="Daum C."/>
            <person name="Ezra D."/>
            <person name="Gonzalez J."/>
            <person name="Henrissat B."/>
            <person name="Kuo A."/>
            <person name="Liang C."/>
            <person name="Lipzen A."/>
            <person name="Lutzoni F."/>
            <person name="Magnuson J."/>
            <person name="Mondo S."/>
            <person name="Nolan M."/>
            <person name="Ohm R."/>
            <person name="Pangilinan J."/>
            <person name="Park H.-J."/>
            <person name="Ramirez L."/>
            <person name="Alfaro M."/>
            <person name="Sun H."/>
            <person name="Tritt A."/>
            <person name="Yoshinaga Y."/>
            <person name="Zwiers L.-H."/>
            <person name="Turgeon B."/>
            <person name="Goodwin S."/>
            <person name="Spatafora J."/>
            <person name="Crous P."/>
            <person name="Grigoriev I."/>
        </authorList>
    </citation>
    <scope>NUCLEOTIDE SEQUENCE</scope>
    <source>
        <strain evidence="2">CBS 379.55</strain>
    </source>
</reference>
<feature type="transmembrane region" description="Helical" evidence="1">
    <location>
        <begin position="58"/>
        <end position="84"/>
    </location>
</feature>
<accession>A0A6A6J6D9</accession>
<keyword evidence="1" id="KW-0472">Membrane</keyword>
<dbReference type="OrthoDB" id="2561686at2759"/>
<sequence length="102" mass="10984">MASIVKAVGDLFQSVLELIWSFISTAGDLVQKTFAFVIRSFNELVSLFLNFAKGLVELAGGLTSFVLGNIVILGVIAAAFVGFLQYQRSQGRAVKVGDKKLN</sequence>
<keyword evidence="3" id="KW-1185">Reference proteome</keyword>
<evidence type="ECO:0000313" key="2">
    <source>
        <dbReference type="EMBL" id="KAF2271767.1"/>
    </source>
</evidence>
<organism evidence="2 3">
    <name type="scientific">Westerdykella ornata</name>
    <dbReference type="NCBI Taxonomy" id="318751"/>
    <lineage>
        <taxon>Eukaryota</taxon>
        <taxon>Fungi</taxon>
        <taxon>Dikarya</taxon>
        <taxon>Ascomycota</taxon>
        <taxon>Pezizomycotina</taxon>
        <taxon>Dothideomycetes</taxon>
        <taxon>Pleosporomycetidae</taxon>
        <taxon>Pleosporales</taxon>
        <taxon>Sporormiaceae</taxon>
        <taxon>Westerdykella</taxon>
    </lineage>
</organism>
<keyword evidence="1" id="KW-1133">Transmembrane helix</keyword>